<evidence type="ECO:0000313" key="14">
    <source>
        <dbReference type="EMBL" id="GFR52178.1"/>
    </source>
</evidence>
<dbReference type="GO" id="GO:0030148">
    <property type="term" value="P:sphingolipid biosynthetic process"/>
    <property type="evidence" value="ECO:0007669"/>
    <property type="project" value="TreeGrafter"/>
</dbReference>
<evidence type="ECO:0000256" key="7">
    <source>
        <dbReference type="ARBA" id="ARBA00022832"/>
    </source>
</evidence>
<evidence type="ECO:0000256" key="2">
    <source>
        <dbReference type="ARBA" id="ARBA00005194"/>
    </source>
</evidence>
<keyword evidence="7 13" id="KW-0276">Fatty acid metabolism</keyword>
<sequence length="231" mass="25365">MRATQAYLLLYNAFQACGWAVSLGCLAYGLLQRDSPEQLYDRAAPFTKFFQGLSLLETLHAAAGLVPSSPLLALMQWAGRSNVLFLILDPITELHASWWAAVLLGAWAAAEVVRYPHYVATTAAAAAGRGGACPGWLTWLRWGGWCVWVVKIDRTIGHHEWWDGWVVRLSRLGKRRAWQLACGMDGHGFGAQAAQRRSSNGAAGDSKGGWWAGAMAMAARRGCMCTWRRCL</sequence>
<dbReference type="EMBL" id="BMAR01000059">
    <property type="protein sequence ID" value="GFR52178.1"/>
    <property type="molecule type" value="Genomic_DNA"/>
</dbReference>
<evidence type="ECO:0000256" key="8">
    <source>
        <dbReference type="ARBA" id="ARBA00022989"/>
    </source>
</evidence>
<dbReference type="PANTHER" id="PTHR11035:SF35">
    <property type="entry name" value="VERY-LONG-CHAIN (3R)-3-HYDROXYACYL-COA DEHYDRATASE"/>
    <property type="match status" value="1"/>
</dbReference>
<evidence type="ECO:0000256" key="6">
    <source>
        <dbReference type="ARBA" id="ARBA00022692"/>
    </source>
</evidence>
<evidence type="ECO:0000256" key="9">
    <source>
        <dbReference type="ARBA" id="ARBA00023098"/>
    </source>
</evidence>
<dbReference type="PROSITE" id="PS51257">
    <property type="entry name" value="PROKAR_LIPOPROTEIN"/>
    <property type="match status" value="1"/>
</dbReference>
<evidence type="ECO:0000256" key="11">
    <source>
        <dbReference type="ARBA" id="ARBA00023160"/>
    </source>
</evidence>
<comment type="caution">
    <text evidence="14">The sequence shown here is derived from an EMBL/GenBank/DDBJ whole genome shotgun (WGS) entry which is preliminary data.</text>
</comment>
<comment type="subcellular location">
    <subcellularLocation>
        <location evidence="13">Endoplasmic reticulum membrane</location>
        <topology evidence="13">Multi-pass membrane protein</topology>
    </subcellularLocation>
    <subcellularLocation>
        <location evidence="1">Membrane</location>
        <topology evidence="1">Multi-pass membrane protein</topology>
    </subcellularLocation>
</comment>
<keyword evidence="9 13" id="KW-0443">Lipid metabolism</keyword>
<keyword evidence="5 13" id="KW-0444">Lipid biosynthesis</keyword>
<comment type="pathway">
    <text evidence="2 13">Lipid metabolism; fatty acid biosynthesis.</text>
</comment>
<evidence type="ECO:0000256" key="3">
    <source>
        <dbReference type="ARBA" id="ARBA00007811"/>
    </source>
</evidence>
<dbReference type="EC" id="4.2.1.134" evidence="4 13"/>
<comment type="similarity">
    <text evidence="3 13">Belongs to the very long-chain fatty acids dehydratase HACD family.</text>
</comment>
<evidence type="ECO:0000256" key="4">
    <source>
        <dbReference type="ARBA" id="ARBA00013122"/>
    </source>
</evidence>
<dbReference type="InterPro" id="IPR007482">
    <property type="entry name" value="Tyr_Pase-like_PTPLA"/>
</dbReference>
<keyword evidence="8 13" id="KW-1133">Transmembrane helix</keyword>
<dbReference type="GO" id="GO:0005789">
    <property type="term" value="C:endoplasmic reticulum membrane"/>
    <property type="evidence" value="ECO:0007669"/>
    <property type="project" value="UniProtKB-SubCell"/>
</dbReference>
<dbReference type="Pfam" id="PF04387">
    <property type="entry name" value="PTPLA"/>
    <property type="match status" value="1"/>
</dbReference>
<keyword evidence="15" id="KW-1185">Reference proteome</keyword>
<keyword evidence="11 13" id="KW-0275">Fatty acid biosynthesis</keyword>
<evidence type="ECO:0000256" key="5">
    <source>
        <dbReference type="ARBA" id="ARBA00022516"/>
    </source>
</evidence>
<evidence type="ECO:0000256" key="12">
    <source>
        <dbReference type="ARBA" id="ARBA00023239"/>
    </source>
</evidence>
<reference evidence="14 15" key="1">
    <citation type="journal article" date="2021" name="Sci. Rep.">
        <title>Genome sequencing of the multicellular alga Astrephomene provides insights into convergent evolution of germ-soma differentiation.</title>
        <authorList>
            <person name="Yamashita S."/>
            <person name="Yamamoto K."/>
            <person name="Matsuzaki R."/>
            <person name="Suzuki S."/>
            <person name="Yamaguchi H."/>
            <person name="Hirooka S."/>
            <person name="Minakuchi Y."/>
            <person name="Miyagishima S."/>
            <person name="Kawachi M."/>
            <person name="Toyoda A."/>
            <person name="Nozaki H."/>
        </authorList>
    </citation>
    <scope>NUCLEOTIDE SEQUENCE [LARGE SCALE GENOMIC DNA]</scope>
    <source>
        <strain evidence="14 15">NIES-4017</strain>
    </source>
</reference>
<dbReference type="Proteomes" id="UP001054857">
    <property type="component" value="Unassembled WGS sequence"/>
</dbReference>
<name>A0AAD3E4C6_9CHLO</name>
<keyword evidence="12 13" id="KW-0456">Lyase</keyword>
<dbReference type="GO" id="GO:0030497">
    <property type="term" value="P:fatty acid elongation"/>
    <property type="evidence" value="ECO:0007669"/>
    <property type="project" value="TreeGrafter"/>
</dbReference>
<evidence type="ECO:0000256" key="13">
    <source>
        <dbReference type="RuleBase" id="RU363109"/>
    </source>
</evidence>
<keyword evidence="10 13" id="KW-0472">Membrane</keyword>
<comment type="function">
    <text evidence="13">Catalyzes the third of the four reactions of the long-chain fatty acids elongation cycle. This endoplasmic reticulum-bound enzymatic process, allows the addition of two carbons to the chain of long- and very long-chain fatty acids/VLCFAs per cycle. This enzyme catalyzes the dehydration of the 3-hydroxyacyl-CoA intermediate into trans-2,3-enoyl-CoA, within each cycle of fatty acid elongation. Thereby, it participates to the production of VLCFAs of different chain lengths that are involved in multiple biological processes as precursors of membrane lipids and lipid mediators.</text>
</comment>
<protein>
    <recommendedName>
        <fullName evidence="4 13">Very-long-chain (3R)-3-hydroxyacyl-CoA dehydratase</fullName>
        <ecNumber evidence="4 13">4.2.1.134</ecNumber>
    </recommendedName>
</protein>
<proteinExistence type="inferred from homology"/>
<accession>A0AAD3E4C6</accession>
<dbReference type="GO" id="GO:0042761">
    <property type="term" value="P:very long-chain fatty acid biosynthetic process"/>
    <property type="evidence" value="ECO:0007669"/>
    <property type="project" value="TreeGrafter"/>
</dbReference>
<keyword evidence="6 13" id="KW-0812">Transmembrane</keyword>
<comment type="catalytic activity">
    <reaction evidence="13">
        <text>a very-long-chain (3R)-3-hydroxyacyl-CoA = a very-long-chain (2E)-enoyl-CoA + H2O</text>
        <dbReference type="Rhea" id="RHEA:45812"/>
        <dbReference type="ChEBI" id="CHEBI:15377"/>
        <dbReference type="ChEBI" id="CHEBI:83728"/>
        <dbReference type="ChEBI" id="CHEBI:85440"/>
        <dbReference type="EC" id="4.2.1.134"/>
    </reaction>
</comment>
<evidence type="ECO:0000256" key="10">
    <source>
        <dbReference type="ARBA" id="ARBA00023136"/>
    </source>
</evidence>
<dbReference type="AlphaFoldDB" id="A0AAD3E4C6"/>
<comment type="caution">
    <text evidence="13">Lacks conserved residue(s) required for the propagation of feature annotation.</text>
</comment>
<dbReference type="GO" id="GO:0102158">
    <property type="term" value="F:very-long-chain (3R)-3-hydroxyacyl-CoA dehydratase activity"/>
    <property type="evidence" value="ECO:0007669"/>
    <property type="project" value="UniProtKB-EC"/>
</dbReference>
<dbReference type="PANTHER" id="PTHR11035">
    <property type="entry name" value="VERY-LONG-CHAIN (3R)-3-HYDROXYACYL-COA DEHYDRATASE"/>
    <property type="match status" value="1"/>
</dbReference>
<evidence type="ECO:0000256" key="1">
    <source>
        <dbReference type="ARBA" id="ARBA00004141"/>
    </source>
</evidence>
<organism evidence="14 15">
    <name type="scientific">Astrephomene gubernaculifera</name>
    <dbReference type="NCBI Taxonomy" id="47775"/>
    <lineage>
        <taxon>Eukaryota</taxon>
        <taxon>Viridiplantae</taxon>
        <taxon>Chlorophyta</taxon>
        <taxon>core chlorophytes</taxon>
        <taxon>Chlorophyceae</taxon>
        <taxon>CS clade</taxon>
        <taxon>Chlamydomonadales</taxon>
        <taxon>Astrephomenaceae</taxon>
        <taxon>Astrephomene</taxon>
    </lineage>
</organism>
<evidence type="ECO:0000313" key="15">
    <source>
        <dbReference type="Proteomes" id="UP001054857"/>
    </source>
</evidence>
<feature type="transmembrane region" description="Helical" evidence="13">
    <location>
        <begin position="6"/>
        <end position="31"/>
    </location>
</feature>
<gene>
    <name evidence="14" type="ORF">Agub_g14715</name>
</gene>
<keyword evidence="13" id="KW-0256">Endoplasmic reticulum</keyword>